<protein>
    <submittedName>
        <fullName evidence="5">RHS repeat-associated core domain-containing protein</fullName>
    </submittedName>
</protein>
<feature type="region of interest" description="Disordered" evidence="2">
    <location>
        <begin position="718"/>
        <end position="759"/>
    </location>
</feature>
<evidence type="ECO:0000256" key="2">
    <source>
        <dbReference type="SAM" id="MobiDB-lite"/>
    </source>
</evidence>
<dbReference type="InterPro" id="IPR050708">
    <property type="entry name" value="T6SS_VgrG/RHS"/>
</dbReference>
<dbReference type="InterPro" id="IPR022385">
    <property type="entry name" value="Rhs_assc_core"/>
</dbReference>
<dbReference type="InterPro" id="IPR031325">
    <property type="entry name" value="RHS_repeat"/>
</dbReference>
<dbReference type="SUPFAM" id="SSF140453">
    <property type="entry name" value="EsxAB dimer-like"/>
    <property type="match status" value="1"/>
</dbReference>
<feature type="domain" description="DUF6531" evidence="3">
    <location>
        <begin position="362"/>
        <end position="433"/>
    </location>
</feature>
<evidence type="ECO:0000259" key="4">
    <source>
        <dbReference type="Pfam" id="PF25023"/>
    </source>
</evidence>
<keyword evidence="1" id="KW-0677">Repeat</keyword>
<feature type="domain" description="Teneurin-like YD-shell" evidence="4">
    <location>
        <begin position="831"/>
        <end position="958"/>
    </location>
</feature>
<comment type="caution">
    <text evidence="5">The sequence shown here is derived from an EMBL/GenBank/DDBJ whole genome shotgun (WGS) entry which is preliminary data.</text>
</comment>
<dbReference type="Pfam" id="PF25023">
    <property type="entry name" value="TEN_YD-shell"/>
    <property type="match status" value="2"/>
</dbReference>
<dbReference type="InterPro" id="IPR056823">
    <property type="entry name" value="TEN-like_YD-shell"/>
</dbReference>
<feature type="compositionally biased region" description="Basic and acidic residues" evidence="2">
    <location>
        <begin position="325"/>
        <end position="356"/>
    </location>
</feature>
<organism evidence="5 6">
    <name type="scientific">Amycolatopsis silviterrae</name>
    <dbReference type="NCBI Taxonomy" id="1656914"/>
    <lineage>
        <taxon>Bacteria</taxon>
        <taxon>Bacillati</taxon>
        <taxon>Actinomycetota</taxon>
        <taxon>Actinomycetes</taxon>
        <taxon>Pseudonocardiales</taxon>
        <taxon>Pseudonocardiaceae</taxon>
        <taxon>Amycolatopsis</taxon>
    </lineage>
</organism>
<accession>A0ABW5HHZ8</accession>
<dbReference type="Pfam" id="PF20148">
    <property type="entry name" value="DUF6531"/>
    <property type="match status" value="1"/>
</dbReference>
<proteinExistence type="predicted"/>
<dbReference type="InterPro" id="IPR006530">
    <property type="entry name" value="YD"/>
</dbReference>
<dbReference type="PANTHER" id="PTHR32305">
    <property type="match status" value="1"/>
</dbReference>
<dbReference type="NCBIfam" id="TIGR01643">
    <property type="entry name" value="YD_repeat_2x"/>
    <property type="match status" value="5"/>
</dbReference>
<feature type="compositionally biased region" description="Low complexity" evidence="2">
    <location>
        <begin position="735"/>
        <end position="745"/>
    </location>
</feature>
<dbReference type="Gene3D" id="1.20.1260.20">
    <property type="entry name" value="PPE superfamily"/>
    <property type="match status" value="1"/>
</dbReference>
<evidence type="ECO:0000313" key="5">
    <source>
        <dbReference type="EMBL" id="MFD2472767.1"/>
    </source>
</evidence>
<dbReference type="InterPro" id="IPR045351">
    <property type="entry name" value="DUF6531"/>
</dbReference>
<feature type="compositionally biased region" description="Polar residues" evidence="2">
    <location>
        <begin position="1352"/>
        <end position="1369"/>
    </location>
</feature>
<feature type="compositionally biased region" description="Basic and acidic residues" evidence="2">
    <location>
        <begin position="1037"/>
        <end position="1048"/>
    </location>
</feature>
<dbReference type="PANTHER" id="PTHR32305:SF15">
    <property type="entry name" value="PROTEIN RHSA-RELATED"/>
    <property type="match status" value="1"/>
</dbReference>
<dbReference type="PRINTS" id="PR00394">
    <property type="entry name" value="RHSPROTEIN"/>
</dbReference>
<feature type="region of interest" description="Disordered" evidence="2">
    <location>
        <begin position="1343"/>
        <end position="1439"/>
    </location>
</feature>
<keyword evidence="6" id="KW-1185">Reference proteome</keyword>
<feature type="compositionally biased region" description="Gly residues" evidence="2">
    <location>
        <begin position="312"/>
        <end position="324"/>
    </location>
</feature>
<dbReference type="EMBL" id="JBHUKS010000027">
    <property type="protein sequence ID" value="MFD2472767.1"/>
    <property type="molecule type" value="Genomic_DNA"/>
</dbReference>
<dbReference type="NCBIfam" id="TIGR03696">
    <property type="entry name" value="Rhs_assc_core"/>
    <property type="match status" value="1"/>
</dbReference>
<evidence type="ECO:0000313" key="6">
    <source>
        <dbReference type="Proteomes" id="UP001597483"/>
    </source>
</evidence>
<dbReference type="Pfam" id="PF05593">
    <property type="entry name" value="RHS_repeat"/>
    <property type="match status" value="2"/>
</dbReference>
<feature type="region of interest" description="Disordered" evidence="2">
    <location>
        <begin position="1026"/>
        <end position="1048"/>
    </location>
</feature>
<gene>
    <name evidence="5" type="ORF">ACFSVL_35600</name>
</gene>
<feature type="compositionally biased region" description="Basic and acidic residues" evidence="2">
    <location>
        <begin position="259"/>
        <end position="278"/>
    </location>
</feature>
<evidence type="ECO:0000259" key="3">
    <source>
        <dbReference type="Pfam" id="PF20148"/>
    </source>
</evidence>
<dbReference type="InterPro" id="IPR036689">
    <property type="entry name" value="ESAT-6-like_sf"/>
</dbReference>
<feature type="domain" description="Teneurin-like YD-shell" evidence="4">
    <location>
        <begin position="1048"/>
        <end position="1303"/>
    </location>
</feature>
<evidence type="ECO:0000256" key="1">
    <source>
        <dbReference type="ARBA" id="ARBA00022737"/>
    </source>
</evidence>
<reference evidence="6" key="1">
    <citation type="journal article" date="2019" name="Int. J. Syst. Evol. Microbiol.">
        <title>The Global Catalogue of Microorganisms (GCM) 10K type strain sequencing project: providing services to taxonomists for standard genome sequencing and annotation.</title>
        <authorList>
            <consortium name="The Broad Institute Genomics Platform"/>
            <consortium name="The Broad Institute Genome Sequencing Center for Infectious Disease"/>
            <person name="Wu L."/>
            <person name="Ma J."/>
        </authorList>
    </citation>
    <scope>NUCLEOTIDE SEQUENCE [LARGE SCALE GENOMIC DNA]</scope>
    <source>
        <strain evidence="6">CGMCC 4.7641</strain>
    </source>
</reference>
<dbReference type="Proteomes" id="UP001597483">
    <property type="component" value="Unassembled WGS sequence"/>
</dbReference>
<dbReference type="Gene3D" id="2.180.10.10">
    <property type="entry name" value="RHS repeat-associated core"/>
    <property type="match status" value="2"/>
</dbReference>
<feature type="region of interest" description="Disordered" evidence="2">
    <location>
        <begin position="248"/>
        <end position="360"/>
    </location>
</feature>
<dbReference type="InterPro" id="IPR038332">
    <property type="entry name" value="PPE_sf"/>
</dbReference>
<dbReference type="RefSeq" id="WP_378310717.1">
    <property type="nucleotide sequence ID" value="NZ_JBHUKS010000027.1"/>
</dbReference>
<sequence length="1623" mass="173566">MSNPLVAPVKDSTTAMSGVPLLEDAETLKQGIESKNWASVAIGAVGTALDVLTAVMDPFGAIFAAGVGWLMEHVGPLKEALDALTGNADEIKSQAETWTNVAKELEGVSAELTELIKKDLESWQGEAADAYRKRAADTAALIGSAQKGSEGAASGVKTAGEIVAAVRSLVRDTIADLVGHLISWALQVLFTAGIGMAWVVPQVVTAVAKTASTIAKVTSKLVKALKALIPLLKKAGVLFKDAAKSLKGLKGGKGAPAPKPKDINVKSDKPRSNPKEDESVSTSGDHSGGGGNTHSSGDRGGNHQPGSEGTRGEPGGSGGSGGRETGGDRVDPQGARETRGDGGRGADPAKTKDSEGKCTGLDPVDLATGDLLFSEIDLFVPGDLGALVVREHVSSYRDGQWFGPSWTSVFDERLELADGVVKYFSADAMVLSFPYPRPGTTGTVPEHGPLRRLSVDADAYLLDDPGREQTRRFLPHPQRPDVLLLNEIYTYDGETVTVGYDENGVPAELAHSAGARLRVDAADGRIRAVHAAGPAAPVLVARYGYDERGHLSVRHNSSPVPARYTHDAEGRLVSWTDHAGHWYRQVYDARGRVVQAVGEGGYLSGSVSYAGNRTVLTDSLGHRKTFEFDPDGDLLSETDRTGGVTRFEWGRYNKLSARTDPLGRRTEFEHDETGRLAAVKRPDGSRVEILVHTSAELVIGVREGERLLRRTYRAPLPDPYTDALGSSADQDRSAAEAPSPLSAPAENRDRDLFGRPRVVRNAAGGRETRSWSVEGTLRSLVQPDGARYEWVLDGEGAPVRSIDPLNRASITEYGPFRIVTATVDPAGARTVRRYDTELRQVAVVNPAGQTWEFSYDAEGRMIAQSDFGGRVSQYEYDAAGQQTRAANAAGETVACTYDLLGNLVRRESAARVDEYRYDAVGNVVHAAGPDAETTIEYDEIGRAVRQVSGGRTTTFAYDGESGVTRRTPSGAEVAWARGADGVDTLSVTGVELTLKHDAAGRLASVRDSEKTLLQQHFDLSGQLIGQQTPAGARQYHRRPDGSVSSRDDAAGHVRYDHDQVGRVTAVHSPRGAEQYRYDVLGDLVSSSPGTGAEAGPRRYDGGLPETAGAVSYTHDAQGRMTSRTVAVPGGPARTWAFAWDPGDQLVGVRTPDGDRWRYRYDSLDRRVAKQRLDAAGRVAEQVEFVWDGTQLIETLHTVGDSPATVLTWAHHPDDDRPVAQVPTGADGAAQPVAVLVTDAVGTPVETVGSGGGEILRTSLWGLSTGGEPTPLRFPGQYYDAETGLHFNVFRYYDPGNARYLNPDPLGLEPSPNPLAYVSDPLRYADPLGLTGIGDDLGNYAPDRTGLKRKCKGNQSGNSGQPAQNGQGSSAPPAKKPRTPKPGGSGKPARTGPNEWDQTPHGPINGKRHESQGGGTGTGELHLDGSKNHSTKSGGAWDNHCTDVPQINDAARNGKLTPEFKQLLGNSEMIKGHMHTEGLGGAGDSANLTPLSKKANSTMSGNFEKPLANAEDKLHLMKGHGRVSDATLTTRGYSPQEIARLNKKLDDLQIDFSVTPSKDLKLPNSTNAFEQSVHDKIELRSNLNVDPELDRFLSKEYGRSYAELKNHMPGNLDVDTMSGRITRR</sequence>
<name>A0ABW5HHZ8_9PSEU</name>